<dbReference type="Proteomes" id="UP000318017">
    <property type="component" value="Chromosome"/>
</dbReference>
<accession>A0A518G9G5</accession>
<keyword evidence="2" id="KW-1185">Reference proteome</keyword>
<gene>
    <name evidence="1" type="ORF">Q31a_35580</name>
</gene>
<proteinExistence type="predicted"/>
<reference evidence="1 2" key="1">
    <citation type="submission" date="2019-02" db="EMBL/GenBank/DDBJ databases">
        <title>Deep-cultivation of Planctomycetes and their phenomic and genomic characterization uncovers novel biology.</title>
        <authorList>
            <person name="Wiegand S."/>
            <person name="Jogler M."/>
            <person name="Boedeker C."/>
            <person name="Pinto D."/>
            <person name="Vollmers J."/>
            <person name="Rivas-Marin E."/>
            <person name="Kohn T."/>
            <person name="Peeters S.H."/>
            <person name="Heuer A."/>
            <person name="Rast P."/>
            <person name="Oberbeckmann S."/>
            <person name="Bunk B."/>
            <person name="Jeske O."/>
            <person name="Meyerdierks A."/>
            <person name="Storesund J.E."/>
            <person name="Kallscheuer N."/>
            <person name="Luecker S."/>
            <person name="Lage O.M."/>
            <person name="Pohl T."/>
            <person name="Merkel B.J."/>
            <person name="Hornburger P."/>
            <person name="Mueller R.-W."/>
            <person name="Bruemmer F."/>
            <person name="Labrenz M."/>
            <person name="Spormann A.M."/>
            <person name="Op den Camp H."/>
            <person name="Overmann J."/>
            <person name="Amann R."/>
            <person name="Jetten M.S.M."/>
            <person name="Mascher T."/>
            <person name="Medema M.H."/>
            <person name="Devos D.P."/>
            <person name="Kaster A.-K."/>
            <person name="Ovreas L."/>
            <person name="Rohde M."/>
            <person name="Galperin M.Y."/>
            <person name="Jogler C."/>
        </authorList>
    </citation>
    <scope>NUCLEOTIDE SEQUENCE [LARGE SCALE GENOMIC DNA]</scope>
    <source>
        <strain evidence="1 2">Q31a</strain>
    </source>
</reference>
<evidence type="ECO:0000313" key="1">
    <source>
        <dbReference type="EMBL" id="QDV25235.1"/>
    </source>
</evidence>
<protein>
    <submittedName>
        <fullName evidence="1">Uncharacterized protein</fullName>
    </submittedName>
</protein>
<dbReference type="KEGG" id="ahel:Q31a_35580"/>
<dbReference type="AlphaFoldDB" id="A0A518G9G5"/>
<name>A0A518G9G5_9BACT</name>
<dbReference type="EMBL" id="CP036298">
    <property type="protein sequence ID" value="QDV25235.1"/>
    <property type="molecule type" value="Genomic_DNA"/>
</dbReference>
<organism evidence="1 2">
    <name type="scientific">Aureliella helgolandensis</name>
    <dbReference type="NCBI Taxonomy" id="2527968"/>
    <lineage>
        <taxon>Bacteria</taxon>
        <taxon>Pseudomonadati</taxon>
        <taxon>Planctomycetota</taxon>
        <taxon>Planctomycetia</taxon>
        <taxon>Pirellulales</taxon>
        <taxon>Pirellulaceae</taxon>
        <taxon>Aureliella</taxon>
    </lineage>
</organism>
<sequence>MKGLQGQADDQIPPPFQAWPELMQTMGDAMVLARARIRGTDARTIGQLAPVSQTSEPDASRPAFQYPRALGPTRLHRPTGVRRVLHASQAKYV</sequence>
<evidence type="ECO:0000313" key="2">
    <source>
        <dbReference type="Proteomes" id="UP000318017"/>
    </source>
</evidence>